<dbReference type="RefSeq" id="WP_154426592.1">
    <property type="nucleotide sequence ID" value="NZ_JAQYGB010000027.1"/>
</dbReference>
<protein>
    <submittedName>
        <fullName evidence="1">Uncharacterized protein</fullName>
    </submittedName>
</protein>
<accession>A0A7X2TRQ3</accession>
<dbReference type="EMBL" id="VUNN01000027">
    <property type="protein sequence ID" value="MSU07132.1"/>
    <property type="molecule type" value="Genomic_DNA"/>
</dbReference>
<keyword evidence="2" id="KW-1185">Reference proteome</keyword>
<sequence length="128" mass="15329">MTLTNIDKAHLKFAATLGYIDSDDFAHLKQRWARYNEQEHEFGPEYLSLEAYLEMEKTSFMLFYARNNAKAITDEEIIKYYNSNLDLFTRADGDSFELPELVEIIKKRIREEEYLDNVKRILLQYEEQ</sequence>
<name>A0A7X2TRQ3_9SPIO</name>
<proteinExistence type="predicted"/>
<dbReference type="Proteomes" id="UP000460549">
    <property type="component" value="Unassembled WGS sequence"/>
</dbReference>
<organism evidence="1 2">
    <name type="scientific">Bullifex porci</name>
    <dbReference type="NCBI Taxonomy" id="2606638"/>
    <lineage>
        <taxon>Bacteria</taxon>
        <taxon>Pseudomonadati</taxon>
        <taxon>Spirochaetota</taxon>
        <taxon>Spirochaetia</taxon>
        <taxon>Spirochaetales</taxon>
        <taxon>Spirochaetaceae</taxon>
        <taxon>Bullifex</taxon>
    </lineage>
</organism>
<comment type="caution">
    <text evidence="1">The sequence shown here is derived from an EMBL/GenBank/DDBJ whole genome shotgun (WGS) entry which is preliminary data.</text>
</comment>
<gene>
    <name evidence="1" type="ORF">FYJ80_10200</name>
</gene>
<evidence type="ECO:0000313" key="1">
    <source>
        <dbReference type="EMBL" id="MSU07132.1"/>
    </source>
</evidence>
<dbReference type="AlphaFoldDB" id="A0A7X2TRQ3"/>
<evidence type="ECO:0000313" key="2">
    <source>
        <dbReference type="Proteomes" id="UP000460549"/>
    </source>
</evidence>
<reference evidence="1 2" key="1">
    <citation type="submission" date="2019-08" db="EMBL/GenBank/DDBJ databases">
        <title>In-depth cultivation of the pig gut microbiome towards novel bacterial diversity and tailored functional studies.</title>
        <authorList>
            <person name="Wylensek D."/>
            <person name="Hitch T.C.A."/>
            <person name="Clavel T."/>
        </authorList>
    </citation>
    <scope>NUCLEOTIDE SEQUENCE [LARGE SCALE GENOMIC DNA]</scope>
    <source>
        <strain evidence="1 2">NM-380-WT-3C1</strain>
    </source>
</reference>